<evidence type="ECO:0000313" key="2">
    <source>
        <dbReference type="Proteomes" id="UP000325579"/>
    </source>
</evidence>
<dbReference type="GeneID" id="43668685"/>
<evidence type="ECO:0000313" key="1">
    <source>
        <dbReference type="EMBL" id="KAE8396887.1"/>
    </source>
</evidence>
<dbReference type="RefSeq" id="XP_031934206.1">
    <property type="nucleotide sequence ID" value="XM_032083994.1"/>
</dbReference>
<dbReference type="EMBL" id="ML736958">
    <property type="protein sequence ID" value="KAE8396887.1"/>
    <property type="molecule type" value="Genomic_DNA"/>
</dbReference>
<keyword evidence="2" id="KW-1185">Reference proteome</keyword>
<reference evidence="1 2" key="1">
    <citation type="submission" date="2019-04" db="EMBL/GenBank/DDBJ databases">
        <authorList>
            <consortium name="DOE Joint Genome Institute"/>
            <person name="Mondo S."/>
            <person name="Kjaerbolling I."/>
            <person name="Vesth T."/>
            <person name="Frisvad J.C."/>
            <person name="Nybo J.L."/>
            <person name="Theobald S."/>
            <person name="Kildgaard S."/>
            <person name="Isbrandt T."/>
            <person name="Kuo A."/>
            <person name="Sato A."/>
            <person name="Lyhne E.K."/>
            <person name="Kogle M.E."/>
            <person name="Wiebenga A."/>
            <person name="Kun R.S."/>
            <person name="Lubbers R.J."/>
            <person name="Makela M.R."/>
            <person name="Barry K."/>
            <person name="Chovatia M."/>
            <person name="Clum A."/>
            <person name="Daum C."/>
            <person name="Haridas S."/>
            <person name="He G."/>
            <person name="LaButti K."/>
            <person name="Lipzen A."/>
            <person name="Riley R."/>
            <person name="Salamov A."/>
            <person name="Simmons B.A."/>
            <person name="Magnuson J.K."/>
            <person name="Henrissat B."/>
            <person name="Mortensen U.H."/>
            <person name="Larsen T.O."/>
            <person name="Devries R.P."/>
            <person name="Grigoriev I.V."/>
            <person name="Machida M."/>
            <person name="Baker S.E."/>
            <person name="Andersen M.R."/>
            <person name="Cantor M.N."/>
            <person name="Hua S.X."/>
        </authorList>
    </citation>
    <scope>NUCLEOTIDE SEQUENCE [LARGE SCALE GENOMIC DNA]</scope>
    <source>
        <strain evidence="1 2">CBS 119388</strain>
    </source>
</reference>
<name>A0A5N7CT77_9EURO</name>
<dbReference type="AlphaFoldDB" id="A0A5N7CT77"/>
<proteinExistence type="predicted"/>
<accession>A0A5N7CT77</accession>
<dbReference type="Proteomes" id="UP000325579">
    <property type="component" value="Unassembled WGS sequence"/>
</dbReference>
<organism evidence="1 2">
    <name type="scientific">Aspergillus pseudonomiae</name>
    <dbReference type="NCBI Taxonomy" id="1506151"/>
    <lineage>
        <taxon>Eukaryota</taxon>
        <taxon>Fungi</taxon>
        <taxon>Dikarya</taxon>
        <taxon>Ascomycota</taxon>
        <taxon>Pezizomycotina</taxon>
        <taxon>Eurotiomycetes</taxon>
        <taxon>Eurotiomycetidae</taxon>
        <taxon>Eurotiales</taxon>
        <taxon>Aspergillaceae</taxon>
        <taxon>Aspergillus</taxon>
        <taxon>Aspergillus subgen. Circumdati</taxon>
    </lineage>
</organism>
<protein>
    <submittedName>
        <fullName evidence="1">Uncharacterized protein</fullName>
    </submittedName>
</protein>
<sequence length="105" mass="11870">MFSFSKRPLIMLTSTVPLLCPNLPTAIPQWYSDETFAFSMKYLSKSLLQSLNVLLNVAEITIWGSDLTSLPLGAVDSLFFSGFLLNEKQRSRNSFFVIGRMSIRL</sequence>
<gene>
    <name evidence="1" type="ORF">BDV37DRAFT_267159</name>
</gene>